<evidence type="ECO:0000256" key="5">
    <source>
        <dbReference type="ARBA" id="ARBA00023012"/>
    </source>
</evidence>
<dbReference type="InterPro" id="IPR005467">
    <property type="entry name" value="His_kinase_dom"/>
</dbReference>
<accession>A0A0P9D7P8</accession>
<dbReference type="PRINTS" id="PR00344">
    <property type="entry name" value="BCTRLSENSOR"/>
</dbReference>
<dbReference type="InterPro" id="IPR003661">
    <property type="entry name" value="HisK_dim/P_dom"/>
</dbReference>
<dbReference type="PANTHER" id="PTHR43065:SF42">
    <property type="entry name" value="TWO-COMPONENT SENSOR PPRA"/>
    <property type="match status" value="1"/>
</dbReference>
<dbReference type="Gene3D" id="3.30.450.40">
    <property type="match status" value="2"/>
</dbReference>
<dbReference type="InterPro" id="IPR029016">
    <property type="entry name" value="GAF-like_dom_sf"/>
</dbReference>
<evidence type="ECO:0000259" key="6">
    <source>
        <dbReference type="PROSITE" id="PS50109"/>
    </source>
</evidence>
<dbReference type="Pfam" id="PF13185">
    <property type="entry name" value="GAF_2"/>
    <property type="match status" value="2"/>
</dbReference>
<dbReference type="Gene3D" id="3.30.565.10">
    <property type="entry name" value="Histidine kinase-like ATPase, C-terminal domain"/>
    <property type="match status" value="1"/>
</dbReference>
<keyword evidence="8" id="KW-1185">Reference proteome</keyword>
<dbReference type="EMBL" id="LJCR01000157">
    <property type="protein sequence ID" value="KPV53886.1"/>
    <property type="molecule type" value="Genomic_DNA"/>
</dbReference>
<dbReference type="InterPro" id="IPR004358">
    <property type="entry name" value="Sig_transdc_His_kin-like_C"/>
</dbReference>
<dbReference type="PROSITE" id="PS50109">
    <property type="entry name" value="HIS_KIN"/>
    <property type="match status" value="1"/>
</dbReference>
<keyword evidence="4" id="KW-0808">Transferase</keyword>
<dbReference type="SUPFAM" id="SSF55781">
    <property type="entry name" value="GAF domain-like"/>
    <property type="match status" value="3"/>
</dbReference>
<dbReference type="Pfam" id="PF00512">
    <property type="entry name" value="HisKA"/>
    <property type="match status" value="1"/>
</dbReference>
<dbReference type="GO" id="GO:0000155">
    <property type="term" value="F:phosphorelay sensor kinase activity"/>
    <property type="evidence" value="ECO:0007669"/>
    <property type="project" value="InterPro"/>
</dbReference>
<dbReference type="Gene3D" id="3.30.450.20">
    <property type="entry name" value="PAS domain"/>
    <property type="match status" value="1"/>
</dbReference>
<dbReference type="Pfam" id="PF02518">
    <property type="entry name" value="HATPase_c"/>
    <property type="match status" value="1"/>
</dbReference>
<dbReference type="SMART" id="SM00387">
    <property type="entry name" value="HATPase_c"/>
    <property type="match status" value="1"/>
</dbReference>
<dbReference type="InterPro" id="IPR003018">
    <property type="entry name" value="GAF"/>
</dbReference>
<dbReference type="InterPro" id="IPR003594">
    <property type="entry name" value="HATPase_dom"/>
</dbReference>
<dbReference type="SUPFAM" id="SSF55785">
    <property type="entry name" value="PYP-like sensor domain (PAS domain)"/>
    <property type="match status" value="1"/>
</dbReference>
<dbReference type="Gene3D" id="1.10.287.130">
    <property type="match status" value="1"/>
</dbReference>
<protein>
    <recommendedName>
        <fullName evidence="2">histidine kinase</fullName>
        <ecNumber evidence="2">2.7.13.3</ecNumber>
    </recommendedName>
</protein>
<dbReference type="SMART" id="SM00065">
    <property type="entry name" value="GAF"/>
    <property type="match status" value="2"/>
</dbReference>
<dbReference type="EC" id="2.7.13.3" evidence="2"/>
<comment type="caution">
    <text evidence="7">The sequence shown here is derived from an EMBL/GenBank/DDBJ whole genome shotgun (WGS) entry which is preliminary data.</text>
</comment>
<evidence type="ECO:0000256" key="1">
    <source>
        <dbReference type="ARBA" id="ARBA00000085"/>
    </source>
</evidence>
<dbReference type="Proteomes" id="UP000050509">
    <property type="component" value="Unassembled WGS sequence"/>
</dbReference>
<evidence type="ECO:0000313" key="7">
    <source>
        <dbReference type="EMBL" id="KPV53886.1"/>
    </source>
</evidence>
<keyword evidence="3" id="KW-0597">Phosphoprotein</keyword>
<organism evidence="7 8">
    <name type="scientific">Kouleothrix aurantiaca</name>
    <dbReference type="NCBI Taxonomy" id="186479"/>
    <lineage>
        <taxon>Bacteria</taxon>
        <taxon>Bacillati</taxon>
        <taxon>Chloroflexota</taxon>
        <taxon>Chloroflexia</taxon>
        <taxon>Chloroflexales</taxon>
        <taxon>Roseiflexineae</taxon>
        <taxon>Roseiflexaceae</taxon>
        <taxon>Kouleothrix</taxon>
    </lineage>
</organism>
<dbReference type="SUPFAM" id="SSF47384">
    <property type="entry name" value="Homodimeric domain of signal transducing histidine kinase"/>
    <property type="match status" value="1"/>
</dbReference>
<dbReference type="SUPFAM" id="SSF55874">
    <property type="entry name" value="ATPase domain of HSP90 chaperone/DNA topoisomerase II/histidine kinase"/>
    <property type="match status" value="1"/>
</dbReference>
<gene>
    <name evidence="7" type="ORF">SE17_07020</name>
</gene>
<evidence type="ECO:0000313" key="8">
    <source>
        <dbReference type="Proteomes" id="UP000050509"/>
    </source>
</evidence>
<evidence type="ECO:0000256" key="3">
    <source>
        <dbReference type="ARBA" id="ARBA00022553"/>
    </source>
</evidence>
<evidence type="ECO:0000256" key="2">
    <source>
        <dbReference type="ARBA" id="ARBA00012438"/>
    </source>
</evidence>
<dbReference type="InterPro" id="IPR036890">
    <property type="entry name" value="HATPase_C_sf"/>
</dbReference>
<dbReference type="InterPro" id="IPR035965">
    <property type="entry name" value="PAS-like_dom_sf"/>
</dbReference>
<dbReference type="AlphaFoldDB" id="A0A0P9D7P8"/>
<feature type="domain" description="Histidine kinase" evidence="6">
    <location>
        <begin position="793"/>
        <end position="1007"/>
    </location>
</feature>
<evidence type="ECO:0000256" key="4">
    <source>
        <dbReference type="ARBA" id="ARBA00022777"/>
    </source>
</evidence>
<dbReference type="InterPro" id="IPR036097">
    <property type="entry name" value="HisK_dim/P_sf"/>
</dbReference>
<name>A0A0P9D7P8_9CHLR</name>
<reference evidence="7 8" key="1">
    <citation type="submission" date="2015-09" db="EMBL/GenBank/DDBJ databases">
        <title>Draft genome sequence of Kouleothrix aurantiaca JCM 19913.</title>
        <authorList>
            <person name="Hemp J."/>
        </authorList>
    </citation>
    <scope>NUCLEOTIDE SEQUENCE [LARGE SCALE GENOMIC DNA]</scope>
    <source>
        <strain evidence="7 8">COM-B</strain>
    </source>
</reference>
<dbReference type="CDD" id="cd00082">
    <property type="entry name" value="HisKA"/>
    <property type="match status" value="1"/>
</dbReference>
<keyword evidence="4" id="KW-0418">Kinase</keyword>
<dbReference type="PANTHER" id="PTHR43065">
    <property type="entry name" value="SENSOR HISTIDINE KINASE"/>
    <property type="match status" value="1"/>
</dbReference>
<sequence>MTHGQHTPLEIAGEIRNLLAETSWYIALTSPSGDVVALSNALAGLLHLASGAMIGRNLAEIVPESERGALHQAYTELSPHVPLALRTTLLVLGQIELAADIELQRIEALPGEAVLVAIYPAASPDTPLLPAFNALAPHIQAAQSPDDLFSGCMRVLGPLGLNMWVTLLDSQAAALHTAYISINPQLLSLLAHSAQFDPEQCEIALETPVIGAALAHGQAIAAESMQALIEALLPSRFYGVIAALLRFTGRPSMIAAPILRAGVPGGVLVLWGQALPPAAIPAVESFASQLGAQLSQFALQRHLERHDQLLHALGQIAQATNTMSTREEVLRAVCEQAQQLMRATYVTIAEPEPGEQVLECTMALGDAARWLGARAPYAASVAGQVMLTGAGVLVPVVAQNPAAHDGVRASAVVQSSLAQPLRNQEAIIGVLTVGHKEPNFFGPDDLEYLGRFANYAAVAIVNAGLLATTQAAEEAQRRHQPELTEQLAWSRTLNATSDLDATVEATFHLLDAQNLACMGSMFITDADFGDIRYQAYHGIPPELHEQTRETLRHPALLDALRAGHMHAYGSEIGRHITWQNPELTPFLPQQAIAFPLYTAEQTQGVLIVGRQGDHDYTADERRMLQTIANQLAQAIARIQSHTIIKTAADQYANLYRGAETVRLYLDTLIQHSPMLLLSIRPNMTVHIINPERLAESPHKQRITEGQHLGEVIPSQLHSELFERYRRVRAGQPQYFELDLSSNGDTLQVRLAATLIPSYDEVLVIVQDVTEARHAEAQLRRNEKLAGMGRMLAGAAHELNNPLAAILGLAQLQLLNSTHTSELRDDLGKIEHAALRARAIVQQLLSLARAQRPGAHRVALHPLIDAILQRLALPMAAIKVSVQQTFDEHLPPAAGDPDQLQQALFNIIHNAIQALADKPPGAARELNIRAQLVRQHILLSIADNGAGILPEHQPHIFEPFFTTRIVGQGTGLGLALSHAIILQHSGTIWVHSQPSQGTTFFVQLPVAPHSAPYSGV</sequence>
<keyword evidence="5" id="KW-0902">Two-component regulatory system</keyword>
<comment type="catalytic activity">
    <reaction evidence="1">
        <text>ATP + protein L-histidine = ADP + protein N-phospho-L-histidine.</text>
        <dbReference type="EC" id="2.7.13.3"/>
    </reaction>
</comment>
<dbReference type="SMART" id="SM00388">
    <property type="entry name" value="HisKA"/>
    <property type="match status" value="1"/>
</dbReference>
<proteinExistence type="predicted"/>